<keyword evidence="9" id="KW-1185">Reference proteome</keyword>
<keyword evidence="7" id="KW-0346">Stress response</keyword>
<keyword evidence="6" id="KW-0694">RNA-binding</keyword>
<gene>
    <name evidence="8" type="ordered locus">Rxyl_0587</name>
</gene>
<proteinExistence type="inferred from homology"/>
<dbReference type="InterPro" id="IPR012933">
    <property type="entry name" value="HicA_mRNA_interferase"/>
</dbReference>
<dbReference type="RefSeq" id="WP_011563577.1">
    <property type="nucleotide sequence ID" value="NC_008148.1"/>
</dbReference>
<keyword evidence="3" id="KW-0540">Nuclease</keyword>
<dbReference type="EMBL" id="CP000386">
    <property type="protein sequence ID" value="ABG03559.1"/>
    <property type="molecule type" value="Genomic_DNA"/>
</dbReference>
<name>Q1AYG9_RUBXD</name>
<dbReference type="GO" id="GO:0016787">
    <property type="term" value="F:hydrolase activity"/>
    <property type="evidence" value="ECO:0007669"/>
    <property type="project" value="UniProtKB-KW"/>
</dbReference>
<dbReference type="Proteomes" id="UP000006637">
    <property type="component" value="Chromosome"/>
</dbReference>
<dbReference type="GO" id="GO:0004519">
    <property type="term" value="F:endonuclease activity"/>
    <property type="evidence" value="ECO:0007669"/>
    <property type="project" value="UniProtKB-KW"/>
</dbReference>
<dbReference type="eggNOG" id="COG1724">
    <property type="taxonomic scope" value="Bacteria"/>
</dbReference>
<dbReference type="GO" id="GO:0003729">
    <property type="term" value="F:mRNA binding"/>
    <property type="evidence" value="ECO:0007669"/>
    <property type="project" value="InterPro"/>
</dbReference>
<keyword evidence="5" id="KW-0378">Hydrolase</keyword>
<evidence type="ECO:0000256" key="3">
    <source>
        <dbReference type="ARBA" id="ARBA00022722"/>
    </source>
</evidence>
<organism evidence="8 9">
    <name type="scientific">Rubrobacter xylanophilus (strain DSM 9941 / JCM 11954 / NBRC 16129 / PRD-1)</name>
    <dbReference type="NCBI Taxonomy" id="266117"/>
    <lineage>
        <taxon>Bacteria</taxon>
        <taxon>Bacillati</taxon>
        <taxon>Actinomycetota</taxon>
        <taxon>Rubrobacteria</taxon>
        <taxon>Rubrobacterales</taxon>
        <taxon>Rubrobacteraceae</taxon>
        <taxon>Rubrobacter</taxon>
    </lineage>
</organism>
<evidence type="ECO:0000256" key="7">
    <source>
        <dbReference type="ARBA" id="ARBA00023016"/>
    </source>
</evidence>
<accession>Q1AYG9</accession>
<dbReference type="Pfam" id="PF07927">
    <property type="entry name" value="HicA_toxin"/>
    <property type="match status" value="1"/>
</dbReference>
<keyword evidence="2" id="KW-1277">Toxin-antitoxin system</keyword>
<protein>
    <submittedName>
        <fullName evidence="8">YcfA-like protein</fullName>
    </submittedName>
</protein>
<dbReference type="InterPro" id="IPR038570">
    <property type="entry name" value="HicA_sf"/>
</dbReference>
<evidence type="ECO:0000313" key="9">
    <source>
        <dbReference type="Proteomes" id="UP000006637"/>
    </source>
</evidence>
<reference evidence="8 9" key="1">
    <citation type="submission" date="2006-06" db="EMBL/GenBank/DDBJ databases">
        <title>Complete sequence of Rubrobacter xylanophilus DSM 9941.</title>
        <authorList>
            <consortium name="US DOE Joint Genome Institute"/>
            <person name="Copeland A."/>
            <person name="Lucas S."/>
            <person name="Lapidus A."/>
            <person name="Barry K."/>
            <person name="Detter J.C."/>
            <person name="Glavina del Rio T."/>
            <person name="Hammon N."/>
            <person name="Israni S."/>
            <person name="Dalin E."/>
            <person name="Tice H."/>
            <person name="Pitluck S."/>
            <person name="Munk A.C."/>
            <person name="Brettin T."/>
            <person name="Bruce D."/>
            <person name="Han C."/>
            <person name="Tapia R."/>
            <person name="Gilna P."/>
            <person name="Schmutz J."/>
            <person name="Larimer F."/>
            <person name="Land M."/>
            <person name="Hauser L."/>
            <person name="Kyrpides N."/>
            <person name="Lykidis A."/>
            <person name="da Costa M.S."/>
            <person name="Rainey F.A."/>
            <person name="Empadinhas N."/>
            <person name="Jolivet E."/>
            <person name="Battista J.R."/>
            <person name="Richardson P."/>
        </authorList>
    </citation>
    <scope>NUCLEOTIDE SEQUENCE [LARGE SCALE GENOMIC DNA]</scope>
    <source>
        <strain evidence="9">DSM 9941 / NBRC 16129 / PRD-1</strain>
    </source>
</reference>
<keyword evidence="4" id="KW-0255">Endonuclease</keyword>
<evidence type="ECO:0000256" key="6">
    <source>
        <dbReference type="ARBA" id="ARBA00022884"/>
    </source>
</evidence>
<sequence length="62" mass="6827">MKRRQLLKHLAAHGVVLAREGANHSIYRDPRTGATVPVPRHAEISDALVRRICKEIGIPPPG</sequence>
<dbReference type="AlphaFoldDB" id="Q1AYG9"/>
<evidence type="ECO:0000256" key="4">
    <source>
        <dbReference type="ARBA" id="ARBA00022759"/>
    </source>
</evidence>
<evidence type="ECO:0000313" key="8">
    <source>
        <dbReference type="EMBL" id="ABG03559.1"/>
    </source>
</evidence>
<dbReference type="KEGG" id="rxy:Rxyl_0587"/>
<comment type="similarity">
    <text evidence="1">Belongs to the HicA mRNA interferase family.</text>
</comment>
<dbReference type="HOGENOM" id="CLU_164851_7_2_11"/>
<evidence type="ECO:0000256" key="2">
    <source>
        <dbReference type="ARBA" id="ARBA00022649"/>
    </source>
</evidence>
<evidence type="ECO:0000256" key="1">
    <source>
        <dbReference type="ARBA" id="ARBA00006620"/>
    </source>
</evidence>
<dbReference type="OrthoDB" id="4425504at2"/>
<evidence type="ECO:0000256" key="5">
    <source>
        <dbReference type="ARBA" id="ARBA00022801"/>
    </source>
</evidence>
<dbReference type="SUPFAM" id="SSF54786">
    <property type="entry name" value="YcfA/nrd intein domain"/>
    <property type="match status" value="1"/>
</dbReference>
<dbReference type="Gene3D" id="3.30.920.30">
    <property type="entry name" value="Hypothetical protein"/>
    <property type="match status" value="1"/>
</dbReference>